<comment type="similarity">
    <text evidence="3">Belongs to the TRAFAC class myosin-kinesin ATPase superfamily. Kinesin family.</text>
</comment>
<gene>
    <name evidence="5" type="ORF">LSINAPIS_LOCUS15417</name>
</gene>
<keyword evidence="1" id="KW-0547">Nucleotide-binding</keyword>
<dbReference type="InterPro" id="IPR001752">
    <property type="entry name" value="Kinesin_motor_dom"/>
</dbReference>
<feature type="domain" description="Kinesin motor" evidence="4">
    <location>
        <begin position="12"/>
        <end position="72"/>
    </location>
</feature>
<name>A0A5E4R5V1_9NEOP</name>
<dbReference type="InterPro" id="IPR036961">
    <property type="entry name" value="Kinesin_motor_dom_sf"/>
</dbReference>
<keyword evidence="2" id="KW-0067">ATP-binding</keyword>
<sequence>MPDAELGGTVENVRVMVRVRPLDQKEKIGGAYNCVSVDGVNNTVAVTRSNVSPPEPPRIYAYDAVFDSNTSQVIFCTNTSGYGLLVKRHSRYLTYNEICIRPRGKHNFHIIYLILPQFFSINCYHFN</sequence>
<accession>A0A5E4R5V1</accession>
<comment type="caution">
    <text evidence="3">Lacks conserved residue(s) required for the propagation of feature annotation.</text>
</comment>
<dbReference type="GO" id="GO:0005524">
    <property type="term" value="F:ATP binding"/>
    <property type="evidence" value="ECO:0007669"/>
    <property type="project" value="UniProtKB-KW"/>
</dbReference>
<protein>
    <recommendedName>
        <fullName evidence="4">Kinesin motor domain-containing protein</fullName>
    </recommendedName>
</protein>
<dbReference type="SUPFAM" id="SSF52540">
    <property type="entry name" value="P-loop containing nucleoside triphosphate hydrolases"/>
    <property type="match status" value="1"/>
</dbReference>
<evidence type="ECO:0000256" key="3">
    <source>
        <dbReference type="PROSITE-ProRule" id="PRU00283"/>
    </source>
</evidence>
<reference evidence="5 6" key="1">
    <citation type="submission" date="2017-07" db="EMBL/GenBank/DDBJ databases">
        <authorList>
            <person name="Talla V."/>
            <person name="Backstrom N."/>
        </authorList>
    </citation>
    <scope>NUCLEOTIDE SEQUENCE [LARGE SCALE GENOMIC DNA]</scope>
</reference>
<dbReference type="Gene3D" id="3.40.850.10">
    <property type="entry name" value="Kinesin motor domain"/>
    <property type="match status" value="1"/>
</dbReference>
<evidence type="ECO:0000313" key="6">
    <source>
        <dbReference type="Proteomes" id="UP000324832"/>
    </source>
</evidence>
<evidence type="ECO:0000313" key="5">
    <source>
        <dbReference type="EMBL" id="VVD05971.1"/>
    </source>
</evidence>
<dbReference type="EMBL" id="FZQP02007054">
    <property type="protein sequence ID" value="VVD05971.1"/>
    <property type="molecule type" value="Genomic_DNA"/>
</dbReference>
<dbReference type="GO" id="GO:0008017">
    <property type="term" value="F:microtubule binding"/>
    <property type="evidence" value="ECO:0007669"/>
    <property type="project" value="InterPro"/>
</dbReference>
<dbReference type="Proteomes" id="UP000324832">
    <property type="component" value="Unassembled WGS sequence"/>
</dbReference>
<keyword evidence="6" id="KW-1185">Reference proteome</keyword>
<dbReference type="GO" id="GO:0007018">
    <property type="term" value="P:microtubule-based movement"/>
    <property type="evidence" value="ECO:0007669"/>
    <property type="project" value="InterPro"/>
</dbReference>
<evidence type="ECO:0000256" key="2">
    <source>
        <dbReference type="ARBA" id="ARBA00022840"/>
    </source>
</evidence>
<dbReference type="InterPro" id="IPR027417">
    <property type="entry name" value="P-loop_NTPase"/>
</dbReference>
<evidence type="ECO:0000256" key="1">
    <source>
        <dbReference type="ARBA" id="ARBA00022741"/>
    </source>
</evidence>
<organism evidence="5 6">
    <name type="scientific">Leptidea sinapis</name>
    <dbReference type="NCBI Taxonomy" id="189913"/>
    <lineage>
        <taxon>Eukaryota</taxon>
        <taxon>Metazoa</taxon>
        <taxon>Ecdysozoa</taxon>
        <taxon>Arthropoda</taxon>
        <taxon>Hexapoda</taxon>
        <taxon>Insecta</taxon>
        <taxon>Pterygota</taxon>
        <taxon>Neoptera</taxon>
        <taxon>Endopterygota</taxon>
        <taxon>Lepidoptera</taxon>
        <taxon>Glossata</taxon>
        <taxon>Ditrysia</taxon>
        <taxon>Papilionoidea</taxon>
        <taxon>Pieridae</taxon>
        <taxon>Dismorphiinae</taxon>
        <taxon>Leptidea</taxon>
    </lineage>
</organism>
<evidence type="ECO:0000259" key="4">
    <source>
        <dbReference type="PROSITE" id="PS50067"/>
    </source>
</evidence>
<dbReference type="PROSITE" id="PS50067">
    <property type="entry name" value="KINESIN_MOTOR_2"/>
    <property type="match status" value="1"/>
</dbReference>
<dbReference type="GO" id="GO:0003777">
    <property type="term" value="F:microtubule motor activity"/>
    <property type="evidence" value="ECO:0007669"/>
    <property type="project" value="InterPro"/>
</dbReference>
<dbReference type="AlphaFoldDB" id="A0A5E4R5V1"/>
<proteinExistence type="inferred from homology"/>